<evidence type="ECO:0000256" key="5">
    <source>
        <dbReference type="ARBA" id="ARBA00022989"/>
    </source>
</evidence>
<evidence type="ECO:0000313" key="9">
    <source>
        <dbReference type="Proteomes" id="UP000473014"/>
    </source>
</evidence>
<feature type="transmembrane region" description="Helical" evidence="7">
    <location>
        <begin position="34"/>
        <end position="53"/>
    </location>
</feature>
<feature type="transmembrane region" description="Helical" evidence="7">
    <location>
        <begin position="73"/>
        <end position="90"/>
    </location>
</feature>
<dbReference type="GO" id="GO:0005886">
    <property type="term" value="C:plasma membrane"/>
    <property type="evidence" value="ECO:0007669"/>
    <property type="project" value="UniProtKB-SubCell"/>
</dbReference>
<dbReference type="Proteomes" id="UP000473014">
    <property type="component" value="Unassembled WGS sequence"/>
</dbReference>
<reference evidence="8 9" key="1">
    <citation type="submission" date="2019-11" db="EMBL/GenBank/DDBJ databases">
        <authorList>
            <person name="Yuan L."/>
        </authorList>
    </citation>
    <scope>NUCLEOTIDE SEQUENCE [LARGE SCALE GENOMIC DNA]</scope>
    <source>
        <strain evidence="8 9">TRM43335</strain>
    </source>
</reference>
<keyword evidence="3" id="KW-1003">Cell membrane</keyword>
<accession>A0A6G2BCX7</accession>
<dbReference type="InterPro" id="IPR032808">
    <property type="entry name" value="DoxX"/>
</dbReference>
<evidence type="ECO:0000256" key="1">
    <source>
        <dbReference type="ARBA" id="ARBA00004651"/>
    </source>
</evidence>
<protein>
    <submittedName>
        <fullName evidence="8">DoxX family membrane protein</fullName>
    </submittedName>
</protein>
<evidence type="ECO:0000256" key="7">
    <source>
        <dbReference type="SAM" id="Phobius"/>
    </source>
</evidence>
<comment type="similarity">
    <text evidence="2">Belongs to the DoxX family.</text>
</comment>
<dbReference type="InterPro" id="IPR051907">
    <property type="entry name" value="DoxX-like_oxidoreductase"/>
</dbReference>
<dbReference type="OrthoDB" id="9808524at2"/>
<keyword evidence="4 7" id="KW-0812">Transmembrane</keyword>
<evidence type="ECO:0000256" key="3">
    <source>
        <dbReference type="ARBA" id="ARBA00022475"/>
    </source>
</evidence>
<proteinExistence type="inferred from homology"/>
<keyword evidence="9" id="KW-1185">Reference proteome</keyword>
<comment type="subcellular location">
    <subcellularLocation>
        <location evidence="1">Cell membrane</location>
        <topology evidence="1">Multi-pass membrane protein</topology>
    </subcellularLocation>
</comment>
<name>A0A6G2BCX7_9ACTN</name>
<dbReference type="PANTHER" id="PTHR33452:SF4">
    <property type="entry name" value="BLL4328 PROTEIN"/>
    <property type="match status" value="1"/>
</dbReference>
<dbReference type="EMBL" id="WIXO01000001">
    <property type="protein sequence ID" value="MTE19929.1"/>
    <property type="molecule type" value="Genomic_DNA"/>
</dbReference>
<evidence type="ECO:0000256" key="6">
    <source>
        <dbReference type="ARBA" id="ARBA00023136"/>
    </source>
</evidence>
<sequence length="164" mass="17224">MRKNTDTSPTSPAPLVPPVLPARLPAEVREYVTALFRVVIGLLFACHGVDTLFGVPGDPRGGDAPDVGQWPSWWAAVVQLVGGTLVAVGYGARTAAVLCSGSMAYAYFVVHQPRGLLPIENGGEAAAVFCWSFLLIAAVGPGRWSLEALRAGRGEGRAGDRPRS</sequence>
<gene>
    <name evidence="8" type="ORF">F0L17_12535</name>
</gene>
<evidence type="ECO:0000256" key="4">
    <source>
        <dbReference type="ARBA" id="ARBA00022692"/>
    </source>
</evidence>
<dbReference type="RefSeq" id="WP_155071147.1">
    <property type="nucleotide sequence ID" value="NZ_WIXO01000001.1"/>
</dbReference>
<evidence type="ECO:0000313" key="8">
    <source>
        <dbReference type="EMBL" id="MTE19929.1"/>
    </source>
</evidence>
<evidence type="ECO:0000256" key="2">
    <source>
        <dbReference type="ARBA" id="ARBA00006679"/>
    </source>
</evidence>
<organism evidence="8 9">
    <name type="scientific">Streptomyces taklimakanensis</name>
    <dbReference type="NCBI Taxonomy" id="2569853"/>
    <lineage>
        <taxon>Bacteria</taxon>
        <taxon>Bacillati</taxon>
        <taxon>Actinomycetota</taxon>
        <taxon>Actinomycetes</taxon>
        <taxon>Kitasatosporales</taxon>
        <taxon>Streptomycetaceae</taxon>
        <taxon>Streptomyces</taxon>
    </lineage>
</organism>
<dbReference type="AlphaFoldDB" id="A0A6G2BCX7"/>
<keyword evidence="6 7" id="KW-0472">Membrane</keyword>
<comment type="caution">
    <text evidence="8">The sequence shown here is derived from an EMBL/GenBank/DDBJ whole genome shotgun (WGS) entry which is preliminary data.</text>
</comment>
<dbReference type="Pfam" id="PF07681">
    <property type="entry name" value="DoxX"/>
    <property type="match status" value="1"/>
</dbReference>
<dbReference type="PANTHER" id="PTHR33452">
    <property type="entry name" value="OXIDOREDUCTASE CATD-RELATED"/>
    <property type="match status" value="1"/>
</dbReference>
<keyword evidence="5 7" id="KW-1133">Transmembrane helix</keyword>